<feature type="transmembrane region" description="Helical" evidence="6">
    <location>
        <begin position="329"/>
        <end position="348"/>
    </location>
</feature>
<feature type="transmembrane region" description="Helical" evidence="6">
    <location>
        <begin position="208"/>
        <end position="230"/>
    </location>
</feature>
<dbReference type="Pfam" id="PF07690">
    <property type="entry name" value="MFS_1"/>
    <property type="match status" value="1"/>
</dbReference>
<evidence type="ECO:0000313" key="8">
    <source>
        <dbReference type="EMBL" id="AOW06030.1"/>
    </source>
</evidence>
<feature type="transmembrane region" description="Helical" evidence="6">
    <location>
        <begin position="450"/>
        <end position="471"/>
    </location>
</feature>
<evidence type="ECO:0000256" key="4">
    <source>
        <dbReference type="ARBA" id="ARBA00022989"/>
    </source>
</evidence>
<dbReference type="AlphaFoldDB" id="A0A1D8NK67"/>
<feature type="transmembrane region" description="Helical" evidence="6">
    <location>
        <begin position="360"/>
        <end position="377"/>
    </location>
</feature>
<dbReference type="OMA" id="DSNTHIE"/>
<dbReference type="GO" id="GO:0022857">
    <property type="term" value="F:transmembrane transporter activity"/>
    <property type="evidence" value="ECO:0007669"/>
    <property type="project" value="InterPro"/>
</dbReference>
<dbReference type="PANTHER" id="PTHR43791">
    <property type="entry name" value="PERMEASE-RELATED"/>
    <property type="match status" value="1"/>
</dbReference>
<feature type="transmembrane region" description="Helical" evidence="6">
    <location>
        <begin position="115"/>
        <end position="133"/>
    </location>
</feature>
<evidence type="ECO:0000256" key="3">
    <source>
        <dbReference type="ARBA" id="ARBA00022692"/>
    </source>
</evidence>
<dbReference type="SUPFAM" id="SSF103473">
    <property type="entry name" value="MFS general substrate transporter"/>
    <property type="match status" value="1"/>
</dbReference>
<dbReference type="PROSITE" id="PS50850">
    <property type="entry name" value="MFS"/>
    <property type="match status" value="1"/>
</dbReference>
<dbReference type="OrthoDB" id="2962993at2759"/>
<keyword evidence="5 6" id="KW-0472">Membrane</keyword>
<keyword evidence="4 6" id="KW-1133">Transmembrane helix</keyword>
<dbReference type="EMBL" id="KZ859052">
    <property type="protein sequence ID" value="RDW24038.1"/>
    <property type="molecule type" value="Genomic_DNA"/>
</dbReference>
<comment type="subcellular location">
    <subcellularLocation>
        <location evidence="1">Membrane</location>
        <topology evidence="1">Multi-pass membrane protein</topology>
    </subcellularLocation>
</comment>
<evidence type="ECO:0000313" key="11">
    <source>
        <dbReference type="Proteomes" id="UP000256601"/>
    </source>
</evidence>
<feature type="transmembrane region" description="Helical" evidence="6">
    <location>
        <begin position="418"/>
        <end position="438"/>
    </location>
</feature>
<feature type="transmembrane region" description="Helical" evidence="6">
    <location>
        <begin position="176"/>
        <end position="196"/>
    </location>
</feature>
<reference evidence="9 11" key="2">
    <citation type="submission" date="2018-07" db="EMBL/GenBank/DDBJ databases">
        <title>Draft Genome Assemblies for Five Robust Yarrowia lipolytica Strains Exhibiting High Lipid Production and Pentose Sugar Utilization and Sugar Alcohol Secretion from Undetoxified Lignocellulosic Biomass Hydrolysates.</title>
        <authorList>
            <consortium name="DOE Joint Genome Institute"/>
            <person name="Walker C."/>
            <person name="Ryu S."/>
            <person name="Na H."/>
            <person name="Zane M."/>
            <person name="LaButti K."/>
            <person name="Lipzen A."/>
            <person name="Haridas S."/>
            <person name="Barry K."/>
            <person name="Grigoriev I.V."/>
            <person name="Quarterman J."/>
            <person name="Slininger P."/>
            <person name="Dien B."/>
            <person name="Trinh C.T."/>
        </authorList>
    </citation>
    <scope>NUCLEOTIDE SEQUENCE [LARGE SCALE GENOMIC DNA]</scope>
    <source>
        <strain evidence="9 11">YB392</strain>
    </source>
</reference>
<dbReference type="Proteomes" id="UP000182444">
    <property type="component" value="Chromosome 1E"/>
</dbReference>
<dbReference type="VEuPathDB" id="FungiDB:YALI1_E32241g"/>
<evidence type="ECO:0000313" key="10">
    <source>
        <dbReference type="Proteomes" id="UP000182444"/>
    </source>
</evidence>
<feature type="transmembrane region" description="Helical" evidence="6">
    <location>
        <begin position="383"/>
        <end position="406"/>
    </location>
</feature>
<dbReference type="InterPro" id="IPR036259">
    <property type="entry name" value="MFS_trans_sf"/>
</dbReference>
<dbReference type="Gene3D" id="1.20.1250.20">
    <property type="entry name" value="MFS general substrate transporter like domains"/>
    <property type="match status" value="2"/>
</dbReference>
<dbReference type="FunFam" id="1.20.1250.20:FF:000034">
    <property type="entry name" value="MFS general substrate transporter"/>
    <property type="match status" value="1"/>
</dbReference>
<dbReference type="KEGG" id="yli:2912242"/>
<dbReference type="EMBL" id="CP017557">
    <property type="protein sequence ID" value="AOW06030.1"/>
    <property type="molecule type" value="Genomic_DNA"/>
</dbReference>
<evidence type="ECO:0000259" key="7">
    <source>
        <dbReference type="PROSITE" id="PS50850"/>
    </source>
</evidence>
<feature type="transmembrane region" description="Helical" evidence="6">
    <location>
        <begin position="139"/>
        <end position="164"/>
    </location>
</feature>
<dbReference type="eggNOG" id="KOG2533">
    <property type="taxonomic scope" value="Eukaryota"/>
</dbReference>
<feature type="transmembrane region" description="Helical" evidence="6">
    <location>
        <begin position="293"/>
        <end position="317"/>
    </location>
</feature>
<evidence type="ECO:0000256" key="6">
    <source>
        <dbReference type="SAM" id="Phobius"/>
    </source>
</evidence>
<dbReference type="Proteomes" id="UP000256601">
    <property type="component" value="Unassembled WGS sequence"/>
</dbReference>
<protein>
    <submittedName>
        <fullName evidence="9">Major facilitator superfamily domain-containing protein</fullName>
    </submittedName>
</protein>
<dbReference type="RefSeq" id="XP_504459.1">
    <property type="nucleotide sequence ID" value="XM_504459.1"/>
</dbReference>
<gene>
    <name evidence="9" type="ORF">B0I71DRAFT_122688</name>
    <name evidence="8" type="ORF">YALI1_E32241g</name>
</gene>
<dbReference type="InterPro" id="IPR011701">
    <property type="entry name" value="MFS"/>
</dbReference>
<sequence>METKDSNTHIESVEKLNDAVTSVEYLPSLEEKFPHVDGAKLLRKMDLKIVPMVTLLYLMSFLDRGNIGNANIEGLSEDLGLTGQQFNLCLTVFFFTYCTFEVPSNMILKRLRPSVYLPIIMVCWGTCMTLMGIVTNYHGLLICRLFLGMTEAGLVPGVAYYLTMWYARKEMQLRQALFFSAAGMAGAFSGLLAFAIAKMRGTAGLAGWKWIFIIEGIATVVVAVIAFFTIQDFPEDAKFLSEEEREYLQYKLKYDGLDRDSAAAATGVHQSMGVNNSNDKKFVWQAFLDPQSWAIAFLIIFAATPIYSISFFLPSIIKNLGHVSSKAQLMSIPVSFTGAITTVVQAYFSDKYGIRYPLMALDFVSAIIGYIMALTTAESHPAVTYAGCFFIVGGTHPAFIAMLSWLSVNSAGTYKRAIALAIALMLGNMSGAVGANIYRAQDRPGYKLGHAINLAFVSAGLTLATITYLCYRAANRRRREGLAAGKYDHLTNEEIHDMGDRSPYFTYQL</sequence>
<keyword evidence="3 6" id="KW-0812">Transmembrane</keyword>
<dbReference type="PANTHER" id="PTHR43791:SF18">
    <property type="entry name" value="NICOTINIC ACID TRANSPORTER TNA1, PUTATIVE (AFU_ORTHOLOGUE AFUA_3G03820)-RELATED"/>
    <property type="match status" value="1"/>
</dbReference>
<keyword evidence="2" id="KW-0813">Transport</keyword>
<dbReference type="InterPro" id="IPR020846">
    <property type="entry name" value="MFS_dom"/>
</dbReference>
<dbReference type="GeneID" id="2912242"/>
<evidence type="ECO:0000256" key="5">
    <source>
        <dbReference type="ARBA" id="ARBA00023136"/>
    </source>
</evidence>
<evidence type="ECO:0000313" key="9">
    <source>
        <dbReference type="EMBL" id="RDW24038.1"/>
    </source>
</evidence>
<dbReference type="FunFam" id="1.20.1250.20:FF:000394">
    <property type="entry name" value="MFS general substrate transporter"/>
    <property type="match status" value="1"/>
</dbReference>
<name>A0A1D8NK67_YARLL</name>
<dbReference type="VEuPathDB" id="FungiDB:YALI0_E27247g"/>
<feature type="domain" description="Major facilitator superfamily (MFS) profile" evidence="7">
    <location>
        <begin position="49"/>
        <end position="477"/>
    </location>
</feature>
<accession>A0A1D8NK67</accession>
<evidence type="ECO:0000256" key="2">
    <source>
        <dbReference type="ARBA" id="ARBA00022448"/>
    </source>
</evidence>
<evidence type="ECO:0000256" key="1">
    <source>
        <dbReference type="ARBA" id="ARBA00004141"/>
    </source>
</evidence>
<reference evidence="8 10" key="1">
    <citation type="journal article" date="2016" name="PLoS ONE">
        <title>Sequence Assembly of Yarrowia lipolytica Strain W29/CLIB89 Shows Transposable Element Diversity.</title>
        <authorList>
            <person name="Magnan C."/>
            <person name="Yu J."/>
            <person name="Chang I."/>
            <person name="Jahn E."/>
            <person name="Kanomata Y."/>
            <person name="Wu J."/>
            <person name="Zeller M."/>
            <person name="Oakes M."/>
            <person name="Baldi P."/>
            <person name="Sandmeyer S."/>
        </authorList>
    </citation>
    <scope>NUCLEOTIDE SEQUENCE [LARGE SCALE GENOMIC DNA]</scope>
    <source>
        <strain evidence="8">CLIB89</strain>
        <strain evidence="10">CLIB89(W29)</strain>
    </source>
</reference>
<proteinExistence type="predicted"/>
<dbReference type="GO" id="GO:0016020">
    <property type="term" value="C:membrane"/>
    <property type="evidence" value="ECO:0007669"/>
    <property type="project" value="UniProtKB-SubCell"/>
</dbReference>
<organism evidence="8 10">
    <name type="scientific">Yarrowia lipolytica</name>
    <name type="common">Candida lipolytica</name>
    <dbReference type="NCBI Taxonomy" id="4952"/>
    <lineage>
        <taxon>Eukaryota</taxon>
        <taxon>Fungi</taxon>
        <taxon>Dikarya</taxon>
        <taxon>Ascomycota</taxon>
        <taxon>Saccharomycotina</taxon>
        <taxon>Dipodascomycetes</taxon>
        <taxon>Dipodascales</taxon>
        <taxon>Dipodascales incertae sedis</taxon>
        <taxon>Yarrowia</taxon>
    </lineage>
</organism>